<reference evidence="1 2" key="1">
    <citation type="submission" date="2024-12" db="EMBL/GenBank/DDBJ databases">
        <title>Forecasting of Potato common scab and diversities of Pathogenic streptomyces spp. in china.</title>
        <authorList>
            <person name="Handique U."/>
            <person name="Wu J."/>
        </authorList>
    </citation>
    <scope>NUCLEOTIDE SEQUENCE [LARGE SCALE GENOMIC DNA]</scope>
    <source>
        <strain evidence="1 2">ZRIMU1530</strain>
    </source>
</reference>
<proteinExistence type="predicted"/>
<gene>
    <name evidence="1" type="ORF">ACKI18_15420</name>
</gene>
<protein>
    <recommendedName>
        <fullName evidence="3">TetR family transcriptional regulator</fullName>
    </recommendedName>
</protein>
<accession>A0ABW9HPS7</accession>
<name>A0ABW9HPS7_9ACTN</name>
<comment type="caution">
    <text evidence="1">The sequence shown here is derived from an EMBL/GenBank/DDBJ whole genome shotgun (WGS) entry which is preliminary data.</text>
</comment>
<dbReference type="EMBL" id="JBJVNI010000007">
    <property type="protein sequence ID" value="MFM9610090.1"/>
    <property type="molecule type" value="Genomic_DNA"/>
</dbReference>
<dbReference type="RefSeq" id="WP_409121505.1">
    <property type="nucleotide sequence ID" value="NZ_JBJVNI010000007.1"/>
</dbReference>
<evidence type="ECO:0000313" key="1">
    <source>
        <dbReference type="EMBL" id="MFM9610090.1"/>
    </source>
</evidence>
<sequence length="166" mass="18538">MLLLWDHVVERHEGALGQLEHAKLCGLAVSVIESTERLFEPPFVEFFPPATADLILSATAHARDSSPEWRLGRDFVDEFFRLYDSLPEVAIRPGTGPFVMAAVRLVGGMSEGMSADEVLEILSACYEAILMSQLTGRVTLEMQQENERCRAAIDVQERLIAQYLNT</sequence>
<evidence type="ECO:0008006" key="3">
    <source>
        <dbReference type="Google" id="ProtNLM"/>
    </source>
</evidence>
<evidence type="ECO:0000313" key="2">
    <source>
        <dbReference type="Proteomes" id="UP001631957"/>
    </source>
</evidence>
<dbReference type="Proteomes" id="UP001631957">
    <property type="component" value="Unassembled WGS sequence"/>
</dbReference>
<organism evidence="1 2">
    <name type="scientific">Streptomyces niveiscabiei</name>
    <dbReference type="NCBI Taxonomy" id="164115"/>
    <lineage>
        <taxon>Bacteria</taxon>
        <taxon>Bacillati</taxon>
        <taxon>Actinomycetota</taxon>
        <taxon>Actinomycetes</taxon>
        <taxon>Kitasatosporales</taxon>
        <taxon>Streptomycetaceae</taxon>
        <taxon>Streptomyces</taxon>
    </lineage>
</organism>
<keyword evidence="2" id="KW-1185">Reference proteome</keyword>